<dbReference type="Proteomes" id="UP001179121">
    <property type="component" value="Chromosome"/>
</dbReference>
<dbReference type="PANTHER" id="PTHR30624:SF10">
    <property type="entry name" value="CONSERVED PROTEIN"/>
    <property type="match status" value="1"/>
</dbReference>
<dbReference type="KEGG" id="nti:DNFV4_04634"/>
<dbReference type="GO" id="GO:0006071">
    <property type="term" value="P:glycerol metabolic process"/>
    <property type="evidence" value="ECO:0007669"/>
    <property type="project" value="InterPro"/>
</dbReference>
<reference evidence="6" key="1">
    <citation type="submission" date="2022-10" db="EMBL/GenBank/DDBJ databases">
        <authorList>
            <person name="Koch H."/>
        </authorList>
    </citation>
    <scope>NUCLEOTIDE SEQUENCE</scope>
    <source>
        <strain evidence="6">DNF</strain>
    </source>
</reference>
<dbReference type="InterPro" id="IPR036059">
    <property type="entry name" value="TldD/PmbA_sf"/>
</dbReference>
<dbReference type="RefSeq" id="WP_289271596.1">
    <property type="nucleotide sequence ID" value="NZ_OX365700.1"/>
</dbReference>
<gene>
    <name evidence="6" type="ORF">DNFV4_04634</name>
</gene>
<dbReference type="InterPro" id="IPR051463">
    <property type="entry name" value="Peptidase_U62_metallo"/>
</dbReference>
<evidence type="ECO:0000256" key="3">
    <source>
        <dbReference type="ARBA" id="ARBA00022801"/>
    </source>
</evidence>
<dbReference type="InterPro" id="IPR002510">
    <property type="entry name" value="Metalloprtase-TldD/E_N"/>
</dbReference>
<dbReference type="PROSITE" id="PS51481">
    <property type="entry name" value="DHAK"/>
    <property type="match status" value="1"/>
</dbReference>
<evidence type="ECO:0000259" key="5">
    <source>
        <dbReference type="PROSITE" id="PS51481"/>
    </source>
</evidence>
<dbReference type="Pfam" id="PF01523">
    <property type="entry name" value="PmbA_TldD_1st"/>
    <property type="match status" value="1"/>
</dbReference>
<name>A0AA86N4C3_9BACT</name>
<keyword evidence="3" id="KW-0378">Hydrolase</keyword>
<dbReference type="PANTHER" id="PTHR30624">
    <property type="entry name" value="UNCHARACTERIZED PROTEIN TLDD AND PMBA"/>
    <property type="match status" value="1"/>
</dbReference>
<evidence type="ECO:0000256" key="4">
    <source>
        <dbReference type="ARBA" id="ARBA00023049"/>
    </source>
</evidence>
<dbReference type="EMBL" id="OX365700">
    <property type="protein sequence ID" value="CAI4034190.1"/>
    <property type="molecule type" value="Genomic_DNA"/>
</dbReference>
<dbReference type="InterPro" id="IPR045569">
    <property type="entry name" value="Metalloprtase-TldD/E_C"/>
</dbReference>
<dbReference type="InterPro" id="IPR035068">
    <property type="entry name" value="TldD/PmbA_N"/>
</dbReference>
<feature type="domain" description="DhaK" evidence="5">
    <location>
        <begin position="1"/>
        <end position="273"/>
    </location>
</feature>
<sequence length="487" mass="53970">MGQPNWDELAELALARVRAAGAEYGDIRIVESRTETVRGEDRRLAEVRDSRDGGFGVRVLYHGAWGFAASAIRSLEEVPRVAELAVDIAKGSASLARDPVRLAEEPVHRDTVVTARKADPFAVPLEQKTAMLMETMEVLHRQSGVVRSRAQLWARQDVKLFVSTEGSRIHFDLLAVQGEMEVTAVHDGRFASRSYNTPHLRTGYELINQANFVAEAPRVAAEAVEKVKAPAVQAGTYDLVLDPEHLSLTIHESCGHPSELDRALGYEANYAGTSFLTTDKLGTFRYGSPHVTLVADNTEPETLAATGYDDDGVACQRWDIVREGLFVGYCTNREVAPKIGDRRSRGSNRAESWASIPIVRIANVGLLPGRASLDDLLADVRRGIYIEGHGSYSIDQRRYNFQFGGDAFWLVEHGKRTHMLRDVVYHDITPEFWNRCDGVANERFRRRYGFITCGKGQPGQSGWMTHAASPARFRGVSVIRSSGDKTS</sequence>
<dbReference type="GO" id="GO:0005829">
    <property type="term" value="C:cytosol"/>
    <property type="evidence" value="ECO:0007669"/>
    <property type="project" value="TreeGrafter"/>
</dbReference>
<dbReference type="SUPFAM" id="SSF111283">
    <property type="entry name" value="Putative modulator of DNA gyrase, PmbA/TldD"/>
    <property type="match status" value="1"/>
</dbReference>
<dbReference type="FunFam" id="3.30.2290.10:FF:000003">
    <property type="entry name" value="Zinc-dependent protease, TldD/PmbA family"/>
    <property type="match status" value="1"/>
</dbReference>
<keyword evidence="7" id="KW-1185">Reference proteome</keyword>
<evidence type="ECO:0000313" key="6">
    <source>
        <dbReference type="EMBL" id="CAI4034190.1"/>
    </source>
</evidence>
<dbReference type="InterPro" id="IPR004006">
    <property type="entry name" value="DhaK_dom"/>
</dbReference>
<dbReference type="GO" id="GO:0008237">
    <property type="term" value="F:metallopeptidase activity"/>
    <property type="evidence" value="ECO:0007669"/>
    <property type="project" value="UniProtKB-KW"/>
</dbReference>
<accession>A0AA86N4C3</accession>
<protein>
    <submittedName>
        <fullName evidence="6">TldD family protein, Actinobacterial subgroup</fullName>
    </submittedName>
</protein>
<evidence type="ECO:0000256" key="2">
    <source>
        <dbReference type="ARBA" id="ARBA00022670"/>
    </source>
</evidence>
<dbReference type="GO" id="GO:0004371">
    <property type="term" value="F:glycerone kinase activity"/>
    <property type="evidence" value="ECO:0007669"/>
    <property type="project" value="InterPro"/>
</dbReference>
<keyword evidence="2" id="KW-0645">Protease</keyword>
<evidence type="ECO:0000256" key="1">
    <source>
        <dbReference type="ARBA" id="ARBA00005836"/>
    </source>
</evidence>
<dbReference type="AlphaFoldDB" id="A0AA86N4C3"/>
<keyword evidence="4" id="KW-0482">Metalloprotease</keyword>
<dbReference type="GO" id="GO:0006508">
    <property type="term" value="P:proteolysis"/>
    <property type="evidence" value="ECO:0007669"/>
    <property type="project" value="UniProtKB-KW"/>
</dbReference>
<dbReference type="Gene3D" id="3.30.2290.10">
    <property type="entry name" value="PmbA/TldD superfamily"/>
    <property type="match status" value="1"/>
</dbReference>
<comment type="similarity">
    <text evidence="1">Belongs to the peptidase U62 family.</text>
</comment>
<proteinExistence type="inferred from homology"/>
<dbReference type="Pfam" id="PF19289">
    <property type="entry name" value="PmbA_TldD_3rd"/>
    <property type="match status" value="1"/>
</dbReference>
<evidence type="ECO:0000313" key="7">
    <source>
        <dbReference type="Proteomes" id="UP001179121"/>
    </source>
</evidence>
<organism evidence="6 7">
    <name type="scientific">Nitrospira tepida</name>
    <dbReference type="NCBI Taxonomy" id="2973512"/>
    <lineage>
        <taxon>Bacteria</taxon>
        <taxon>Pseudomonadati</taxon>
        <taxon>Nitrospirota</taxon>
        <taxon>Nitrospiria</taxon>
        <taxon>Nitrospirales</taxon>
        <taxon>Nitrospiraceae</taxon>
        <taxon>Nitrospira</taxon>
    </lineage>
</organism>